<feature type="binding site" evidence="12">
    <location>
        <position position="197"/>
    </location>
    <ligand>
        <name>UDP-N-acetyl-alpha-D-muramoyl-L-alanyl-D-glutamate</name>
        <dbReference type="ChEBI" id="CHEBI:83900"/>
    </ligand>
</feature>
<dbReference type="Pfam" id="PF02875">
    <property type="entry name" value="Mur_ligase_C"/>
    <property type="match status" value="1"/>
</dbReference>
<keyword evidence="18" id="KW-1185">Reference proteome</keyword>
<feature type="modified residue" description="N6-carboxylysine" evidence="12">
    <location>
        <position position="229"/>
    </location>
</feature>
<dbReference type="NCBIfam" id="TIGR01085">
    <property type="entry name" value="murE"/>
    <property type="match status" value="1"/>
</dbReference>
<dbReference type="Proteomes" id="UP000256305">
    <property type="component" value="Unassembled WGS sequence"/>
</dbReference>
<organism evidence="17 18">
    <name type="scientific">Halobacillus trueperi</name>
    <dbReference type="NCBI Taxonomy" id="156205"/>
    <lineage>
        <taxon>Bacteria</taxon>
        <taxon>Bacillati</taxon>
        <taxon>Bacillota</taxon>
        <taxon>Bacilli</taxon>
        <taxon>Bacillales</taxon>
        <taxon>Bacillaceae</taxon>
        <taxon>Halobacillus</taxon>
    </lineage>
</organism>
<keyword evidence="7 12" id="KW-0067">ATP-binding</keyword>
<dbReference type="InterPro" id="IPR035911">
    <property type="entry name" value="MurE/MurF_N"/>
</dbReference>
<evidence type="ECO:0000256" key="8">
    <source>
        <dbReference type="ARBA" id="ARBA00022960"/>
    </source>
</evidence>
<evidence type="ECO:0000256" key="1">
    <source>
        <dbReference type="ARBA" id="ARBA00004752"/>
    </source>
</evidence>
<dbReference type="SUPFAM" id="SSF53244">
    <property type="entry name" value="MurD-like peptide ligases, peptide-binding domain"/>
    <property type="match status" value="1"/>
</dbReference>
<dbReference type="Pfam" id="PF01225">
    <property type="entry name" value="Mur_ligase"/>
    <property type="match status" value="1"/>
</dbReference>
<evidence type="ECO:0000256" key="9">
    <source>
        <dbReference type="ARBA" id="ARBA00022984"/>
    </source>
</evidence>
<comment type="similarity">
    <text evidence="2 12">Belongs to the MurCDEF family. MurE subfamily.</text>
</comment>
<proteinExistence type="inferred from homology"/>
<evidence type="ECO:0000313" key="17">
    <source>
        <dbReference type="EMBL" id="REJ11209.1"/>
    </source>
</evidence>
<feature type="domain" description="Mur ligase central" evidence="16">
    <location>
        <begin position="115"/>
        <end position="316"/>
    </location>
</feature>
<dbReference type="GO" id="GO:0005737">
    <property type="term" value="C:cytoplasm"/>
    <property type="evidence" value="ECO:0007669"/>
    <property type="project" value="UniProtKB-SubCell"/>
</dbReference>
<dbReference type="UniPathway" id="UPA00219"/>
<dbReference type="EC" id="6.3.2.-" evidence="12"/>
<evidence type="ECO:0000313" key="18">
    <source>
        <dbReference type="Proteomes" id="UP000256305"/>
    </source>
</evidence>
<evidence type="ECO:0000256" key="4">
    <source>
        <dbReference type="ARBA" id="ARBA00022598"/>
    </source>
</evidence>
<comment type="caution">
    <text evidence="12">Lacks conserved residue(s) required for the propagation of feature annotation.</text>
</comment>
<dbReference type="Gene3D" id="3.40.1190.10">
    <property type="entry name" value="Mur-like, catalytic domain"/>
    <property type="match status" value="1"/>
</dbReference>
<comment type="caution">
    <text evidence="17">The sequence shown here is derived from an EMBL/GenBank/DDBJ whole genome shotgun (WGS) entry which is preliminary data.</text>
</comment>
<comment type="PTM">
    <text evidence="12">Carboxylation is probably crucial for Mg(2+) binding and, consequently, for the gamma-phosphate positioning of ATP.</text>
</comment>
<accession>A0A3E0JEK4</accession>
<dbReference type="GO" id="GO:0009252">
    <property type="term" value="P:peptidoglycan biosynthetic process"/>
    <property type="evidence" value="ECO:0007669"/>
    <property type="project" value="UniProtKB-UniRule"/>
</dbReference>
<dbReference type="SUPFAM" id="SSF53623">
    <property type="entry name" value="MurD-like peptide ligases, catalytic domain"/>
    <property type="match status" value="1"/>
</dbReference>
<dbReference type="Gene3D" id="3.40.1390.10">
    <property type="entry name" value="MurE/MurF, N-terminal domain"/>
    <property type="match status" value="1"/>
</dbReference>
<comment type="cofactor">
    <cofactor evidence="12">
        <name>Mg(2+)</name>
        <dbReference type="ChEBI" id="CHEBI:18420"/>
    </cofactor>
</comment>
<keyword evidence="11 12" id="KW-0961">Cell wall biogenesis/degradation</keyword>
<feature type="binding site" evidence="12">
    <location>
        <position position="195"/>
    </location>
    <ligand>
        <name>UDP-N-acetyl-alpha-D-muramoyl-L-alanyl-D-glutamate</name>
        <dbReference type="ChEBI" id="CHEBI:83900"/>
    </ligand>
</feature>
<dbReference type="AlphaFoldDB" id="A0A3E0JEK4"/>
<dbReference type="InterPro" id="IPR004101">
    <property type="entry name" value="Mur_ligase_C"/>
</dbReference>
<feature type="binding site" evidence="12">
    <location>
        <position position="31"/>
    </location>
    <ligand>
        <name>UDP-N-acetyl-alpha-D-muramoyl-L-alanyl-D-glutamate</name>
        <dbReference type="ChEBI" id="CHEBI:83900"/>
    </ligand>
</feature>
<dbReference type="EMBL" id="QUAE01000001">
    <property type="protein sequence ID" value="REJ11209.1"/>
    <property type="molecule type" value="Genomic_DNA"/>
</dbReference>
<dbReference type="PROSITE" id="PS01011">
    <property type="entry name" value="FOLYLPOLYGLU_SYNT_1"/>
    <property type="match status" value="1"/>
</dbReference>
<feature type="binding site" evidence="12">
    <location>
        <position position="189"/>
    </location>
    <ligand>
        <name>UDP-N-acetyl-alpha-D-muramoyl-L-alanyl-D-glutamate</name>
        <dbReference type="ChEBI" id="CHEBI:83900"/>
    </ligand>
</feature>
<evidence type="ECO:0000256" key="2">
    <source>
        <dbReference type="ARBA" id="ARBA00005898"/>
    </source>
</evidence>
<dbReference type="RefSeq" id="WP_115822189.1">
    <property type="nucleotide sequence ID" value="NZ_QUAE01000001.1"/>
</dbReference>
<sequence length="500" mass="55088">MKKKMYILTELLDGSFKGPDRQEIHSVSYDSREIEPGDAFICIKGEHHDGHLFIKQAIEAGAQTIVGTDKEVLDLSAADHPHLSFVCVKDSRSALAVLSSIVSGSPSDSLHTIGVTGTNGKTTVATFTHSILNSLSFRTGSLGTAGIWDDQQKTDFKQTVPTTPEAPDIHKVLKYFCEKKMQGAVIESTSIALEQKRLETIHFNVAIHTNLTPEHLEFHQTMDAYKKAKMKLFQQAAQAVINADDPLMAEDLIQTFKGPAITYGIRQPADLQASHIETTRTGTTFVLDAFGTKYSINAPVFGEYNVSNLLAAIAACHQVGFSIASILSVISHIRKPEGRFQMVEKKVPYQIILDYAHTPDALAHVLESVKQIPHRQLIVMITGIGLRDPNKRPLMAKVVESVADQIIVSVDQPGHADRQGVVNDVCRGFKQPTSPHIYTRLHREEGIHLALDLAGPGDVILLTGIGFGGYQIVGDKKIPYSELEVIDYYFEKQSLFKKPM</sequence>
<comment type="pathway">
    <text evidence="1 12 13">Cell wall biogenesis; peptidoglycan biosynthesis.</text>
</comment>
<name>A0A3E0JEK4_9BACI</name>
<evidence type="ECO:0000256" key="12">
    <source>
        <dbReference type="HAMAP-Rule" id="MF_00208"/>
    </source>
</evidence>
<dbReference type="GO" id="GO:0005524">
    <property type="term" value="F:ATP binding"/>
    <property type="evidence" value="ECO:0007669"/>
    <property type="project" value="UniProtKB-UniRule"/>
</dbReference>
<feature type="domain" description="Mur ligase C-terminal" evidence="15">
    <location>
        <begin position="338"/>
        <end position="464"/>
    </location>
</feature>
<keyword evidence="3 12" id="KW-0963">Cytoplasm</keyword>
<keyword evidence="9 12" id="KW-0573">Peptidoglycan synthesis</keyword>
<keyword evidence="8 12" id="KW-0133">Cell shape</keyword>
<dbReference type="InterPro" id="IPR013221">
    <property type="entry name" value="Mur_ligase_cen"/>
</dbReference>
<comment type="function">
    <text evidence="12">Catalyzes the addition of an amino acid to the nucleotide precursor UDP-N-acetylmuramoyl-L-alanyl-D-glutamate (UMAG) in the biosynthesis of bacterial cell-wall peptidoglycan.</text>
</comment>
<dbReference type="HAMAP" id="MF_00208">
    <property type="entry name" value="MurE"/>
    <property type="match status" value="1"/>
</dbReference>
<keyword evidence="12" id="KW-0460">Magnesium</keyword>
<evidence type="ECO:0000256" key="3">
    <source>
        <dbReference type="ARBA" id="ARBA00022490"/>
    </source>
</evidence>
<dbReference type="InterPro" id="IPR036565">
    <property type="entry name" value="Mur-like_cat_sf"/>
</dbReference>
<evidence type="ECO:0000256" key="11">
    <source>
        <dbReference type="ARBA" id="ARBA00023316"/>
    </source>
</evidence>
<evidence type="ECO:0000256" key="7">
    <source>
        <dbReference type="ARBA" id="ARBA00022840"/>
    </source>
</evidence>
<feature type="binding site" evidence="12">
    <location>
        <begin position="162"/>
        <end position="163"/>
    </location>
    <ligand>
        <name>UDP-N-acetyl-alpha-D-muramoyl-L-alanyl-D-glutamate</name>
        <dbReference type="ChEBI" id="CHEBI:83900"/>
    </ligand>
</feature>
<reference evidence="17 18" key="1">
    <citation type="submission" date="2018-08" db="EMBL/GenBank/DDBJ databases">
        <title>Genome sequence of Halobacillus trueperi KCTC 3686.</title>
        <authorList>
            <person name="Cho K.H."/>
            <person name="Kwak M.-J."/>
            <person name="Kim B.-Y."/>
            <person name="Chun J."/>
        </authorList>
    </citation>
    <scope>NUCLEOTIDE SEQUENCE [LARGE SCALE GENOMIC DNA]</scope>
    <source>
        <strain evidence="17 18">KCTC 3686</strain>
    </source>
</reference>
<dbReference type="InterPro" id="IPR018109">
    <property type="entry name" value="Folylpolyglutamate_synth_CS"/>
</dbReference>
<dbReference type="Pfam" id="PF08245">
    <property type="entry name" value="Mur_ligase_M"/>
    <property type="match status" value="1"/>
</dbReference>
<evidence type="ECO:0000259" key="15">
    <source>
        <dbReference type="Pfam" id="PF02875"/>
    </source>
</evidence>
<keyword evidence="6 12" id="KW-0547">Nucleotide-binding</keyword>
<evidence type="ECO:0000259" key="16">
    <source>
        <dbReference type="Pfam" id="PF08245"/>
    </source>
</evidence>
<evidence type="ECO:0000256" key="6">
    <source>
        <dbReference type="ARBA" id="ARBA00022741"/>
    </source>
</evidence>
<dbReference type="GO" id="GO:0051301">
    <property type="term" value="P:cell division"/>
    <property type="evidence" value="ECO:0007669"/>
    <property type="project" value="UniProtKB-KW"/>
</dbReference>
<dbReference type="Gene3D" id="3.90.190.20">
    <property type="entry name" value="Mur ligase, C-terminal domain"/>
    <property type="match status" value="1"/>
</dbReference>
<keyword evidence="10 12" id="KW-0131">Cell cycle</keyword>
<dbReference type="InterPro" id="IPR000713">
    <property type="entry name" value="Mur_ligase_N"/>
</dbReference>
<dbReference type="GO" id="GO:0071555">
    <property type="term" value="P:cell wall organization"/>
    <property type="evidence" value="ECO:0007669"/>
    <property type="project" value="UniProtKB-KW"/>
</dbReference>
<dbReference type="InterPro" id="IPR005761">
    <property type="entry name" value="UDP-N-AcMur-Glu-dNH2Pim_ligase"/>
</dbReference>
<dbReference type="SUPFAM" id="SSF63418">
    <property type="entry name" value="MurE/MurF N-terminal domain"/>
    <property type="match status" value="1"/>
</dbReference>
<gene>
    <name evidence="12" type="primary">murE</name>
    <name evidence="17" type="ORF">DYE48_02100</name>
</gene>
<dbReference type="GO" id="GO:0004326">
    <property type="term" value="F:tetrahydrofolylpolyglutamate synthase activity"/>
    <property type="evidence" value="ECO:0007669"/>
    <property type="project" value="InterPro"/>
</dbReference>
<evidence type="ECO:0000256" key="10">
    <source>
        <dbReference type="ARBA" id="ARBA00023306"/>
    </source>
</evidence>
<keyword evidence="4 12" id="KW-0436">Ligase</keyword>
<dbReference type="GO" id="GO:0008360">
    <property type="term" value="P:regulation of cell shape"/>
    <property type="evidence" value="ECO:0007669"/>
    <property type="project" value="UniProtKB-KW"/>
</dbReference>
<dbReference type="NCBIfam" id="NF001126">
    <property type="entry name" value="PRK00139.1-4"/>
    <property type="match status" value="1"/>
</dbReference>
<evidence type="ECO:0000256" key="13">
    <source>
        <dbReference type="RuleBase" id="RU004135"/>
    </source>
</evidence>
<dbReference type="InterPro" id="IPR036615">
    <property type="entry name" value="Mur_ligase_C_dom_sf"/>
</dbReference>
<feature type="domain" description="Mur ligase N-terminal catalytic" evidence="14">
    <location>
        <begin position="23"/>
        <end position="77"/>
    </location>
</feature>
<feature type="binding site" evidence="12">
    <location>
        <begin position="117"/>
        <end position="123"/>
    </location>
    <ligand>
        <name>ATP</name>
        <dbReference type="ChEBI" id="CHEBI:30616"/>
    </ligand>
</feature>
<dbReference type="PANTHER" id="PTHR23135:SF4">
    <property type="entry name" value="UDP-N-ACETYLMURAMOYL-L-ALANYL-D-GLUTAMATE--2,6-DIAMINOPIMELATE LIGASE MURE HOMOLOG, CHLOROPLASTIC"/>
    <property type="match status" value="1"/>
</dbReference>
<keyword evidence="5 12" id="KW-0132">Cell division</keyword>
<evidence type="ECO:0000259" key="14">
    <source>
        <dbReference type="Pfam" id="PF01225"/>
    </source>
</evidence>
<dbReference type="GO" id="GO:0000287">
    <property type="term" value="F:magnesium ion binding"/>
    <property type="evidence" value="ECO:0007669"/>
    <property type="project" value="UniProtKB-UniRule"/>
</dbReference>
<comment type="subcellular location">
    <subcellularLocation>
        <location evidence="12 13">Cytoplasm</location>
    </subcellularLocation>
</comment>
<dbReference type="PANTHER" id="PTHR23135">
    <property type="entry name" value="MUR LIGASE FAMILY MEMBER"/>
    <property type="match status" value="1"/>
</dbReference>
<protein>
    <recommendedName>
        <fullName evidence="12">UDP-N-acetylmuramyl-tripeptide synthetase</fullName>
        <ecNumber evidence="12">6.3.2.-</ecNumber>
    </recommendedName>
    <alternativeName>
        <fullName evidence="12">UDP-MurNAc-tripeptide synthetase</fullName>
    </alternativeName>
</protein>
<evidence type="ECO:0000256" key="5">
    <source>
        <dbReference type="ARBA" id="ARBA00022618"/>
    </source>
</evidence>